<comment type="caution">
    <text evidence="1">The sequence shown here is derived from an EMBL/GenBank/DDBJ whole genome shotgun (WGS) entry which is preliminary data.</text>
</comment>
<keyword evidence="2" id="KW-1185">Reference proteome</keyword>
<gene>
    <name evidence="1" type="ORF">Vadar_027149</name>
</gene>
<dbReference type="Proteomes" id="UP000828048">
    <property type="component" value="Chromosome 7"/>
</dbReference>
<protein>
    <submittedName>
        <fullName evidence="1">Uncharacterized protein</fullName>
    </submittedName>
</protein>
<accession>A0ACB7Y9F0</accession>
<proteinExistence type="predicted"/>
<name>A0ACB7Y9F0_9ERIC</name>
<evidence type="ECO:0000313" key="2">
    <source>
        <dbReference type="Proteomes" id="UP000828048"/>
    </source>
</evidence>
<sequence>MARLIRMVTTHSRNSTISLPLWVLVLLFVCSVSMVVITMSRTAGSKRKEGSVSTAKKTKKRKKDGKNIRKRWEESIPKRKGFTCKRQIKESSLEGTKLAELIKSRGLTHFFKLVKGYVVEWVMEFYKNMEIVEGETQRIKSKVGGKELMITPDHIAMYLEYQRPHWSKIGYPGNFNTAPESIRATLFVDYKNNHGSRGLKDNYHTMNKLLYCNLLPRGKEKVPQDEQVKFLYVFAVEWNTTIDFALWIYNELVKFIMEPKMQRNFPFPAMITNFCLEAGLKLSTTYKYKKGPGPIDTGTQNKSKSVIRCASEGITQSHKQIDDPTEAPSTSAPKQKGSQSKMMKILKSILCRQVEIQEDHKRINKKEELHHWTICKIAEKLGVEIDALDEGHSDGRAIGEHISPESSDGGVSLSEEDVDPGDV</sequence>
<reference evidence="1 2" key="1">
    <citation type="journal article" date="2021" name="Hortic Res">
        <title>High-quality reference genome and annotation aids understanding of berry development for evergreen blueberry (Vaccinium darrowii).</title>
        <authorList>
            <person name="Yu J."/>
            <person name="Hulse-Kemp A.M."/>
            <person name="Babiker E."/>
            <person name="Staton M."/>
        </authorList>
    </citation>
    <scope>NUCLEOTIDE SEQUENCE [LARGE SCALE GENOMIC DNA]</scope>
    <source>
        <strain evidence="2">cv. NJ 8807/NJ 8810</strain>
        <tissue evidence="1">Young leaf</tissue>
    </source>
</reference>
<dbReference type="EMBL" id="CM037157">
    <property type="protein sequence ID" value="KAH7850051.1"/>
    <property type="molecule type" value="Genomic_DNA"/>
</dbReference>
<organism evidence="1 2">
    <name type="scientific">Vaccinium darrowii</name>
    <dbReference type="NCBI Taxonomy" id="229202"/>
    <lineage>
        <taxon>Eukaryota</taxon>
        <taxon>Viridiplantae</taxon>
        <taxon>Streptophyta</taxon>
        <taxon>Embryophyta</taxon>
        <taxon>Tracheophyta</taxon>
        <taxon>Spermatophyta</taxon>
        <taxon>Magnoliopsida</taxon>
        <taxon>eudicotyledons</taxon>
        <taxon>Gunneridae</taxon>
        <taxon>Pentapetalae</taxon>
        <taxon>asterids</taxon>
        <taxon>Ericales</taxon>
        <taxon>Ericaceae</taxon>
        <taxon>Vaccinioideae</taxon>
        <taxon>Vaccinieae</taxon>
        <taxon>Vaccinium</taxon>
    </lineage>
</organism>
<evidence type="ECO:0000313" key="1">
    <source>
        <dbReference type="EMBL" id="KAH7850051.1"/>
    </source>
</evidence>